<gene>
    <name evidence="1" type="ORF">SAMN04488101_11741</name>
</gene>
<dbReference type="Proteomes" id="UP000192678">
    <property type="component" value="Unassembled WGS sequence"/>
</dbReference>
<accession>A0A1W2EYC9</accession>
<dbReference type="EMBL" id="FWYB01000017">
    <property type="protein sequence ID" value="SMD14208.1"/>
    <property type="molecule type" value="Genomic_DNA"/>
</dbReference>
<evidence type="ECO:0000313" key="1">
    <source>
        <dbReference type="EMBL" id="SMD14208.1"/>
    </source>
</evidence>
<dbReference type="Pfam" id="PF19781">
    <property type="entry name" value="DUF6266"/>
    <property type="match status" value="1"/>
</dbReference>
<name>A0A1W2EYC9_9SPHI</name>
<dbReference type="InterPro" id="IPR046233">
    <property type="entry name" value="DUF6266"/>
</dbReference>
<organism evidence="1 2">
    <name type="scientific">Pedobacter nyackensis</name>
    <dbReference type="NCBI Taxonomy" id="475255"/>
    <lineage>
        <taxon>Bacteria</taxon>
        <taxon>Pseudomonadati</taxon>
        <taxon>Bacteroidota</taxon>
        <taxon>Sphingobacteriia</taxon>
        <taxon>Sphingobacteriales</taxon>
        <taxon>Sphingobacteriaceae</taxon>
        <taxon>Pedobacter</taxon>
    </lineage>
</organism>
<dbReference type="STRING" id="475255.SAMN04488101_11741"/>
<reference evidence="1 2" key="1">
    <citation type="submission" date="2017-04" db="EMBL/GenBank/DDBJ databases">
        <authorList>
            <person name="Afonso C.L."/>
            <person name="Miller P.J."/>
            <person name="Scott M.A."/>
            <person name="Spackman E."/>
            <person name="Goraichik I."/>
            <person name="Dimitrov K.M."/>
            <person name="Suarez D.L."/>
            <person name="Swayne D.E."/>
        </authorList>
    </citation>
    <scope>NUCLEOTIDE SEQUENCE [LARGE SCALE GENOMIC DNA]</scope>
    <source>
        <strain evidence="1 2">DSM 19625</strain>
    </source>
</reference>
<keyword evidence="2" id="KW-1185">Reference proteome</keyword>
<dbReference type="RefSeq" id="WP_084291661.1">
    <property type="nucleotide sequence ID" value="NZ_FWYB01000017.1"/>
</dbReference>
<dbReference type="OrthoDB" id="648163at2"/>
<sequence length="219" mass="24772">MARLKNGILGPLIGKIANLVGYVRLGQPVIRMEARKRKKKRVRSDAQKAVNLRFKIVKSFIAVISGFINVGYKLDVAGTTKIPENNAVSYHINEAVTGTYPDLVLDYSKVLISRGKLSGPLNPTVELEGDVLKFKWDVDPKSDWKRKRDQVMLLAYKTATHESDYIVSGARRFEGEDELRVQIARHKNRKDDFLETYMAFISDDRQSISNSVYVGRVAV</sequence>
<dbReference type="AlphaFoldDB" id="A0A1W2EYC9"/>
<protein>
    <submittedName>
        <fullName evidence="1">Uncharacterized protein</fullName>
    </submittedName>
</protein>
<proteinExistence type="predicted"/>
<evidence type="ECO:0000313" key="2">
    <source>
        <dbReference type="Proteomes" id="UP000192678"/>
    </source>
</evidence>